<proteinExistence type="predicted"/>
<dbReference type="RefSeq" id="WP_154379500.1">
    <property type="nucleotide sequence ID" value="NZ_WKJK01000010.1"/>
</dbReference>
<keyword evidence="2" id="KW-1185">Reference proteome</keyword>
<evidence type="ECO:0000313" key="1">
    <source>
        <dbReference type="EMBL" id="MRW92277.1"/>
    </source>
</evidence>
<gene>
    <name evidence="1" type="ORF">GJ699_19975</name>
</gene>
<reference evidence="1 2" key="1">
    <citation type="submission" date="2019-11" db="EMBL/GenBank/DDBJ databases">
        <title>Novel species isolated from a subtropical stream in China.</title>
        <authorList>
            <person name="Lu H."/>
        </authorList>
    </citation>
    <scope>NUCLEOTIDE SEQUENCE [LARGE SCALE GENOMIC DNA]</scope>
    <source>
        <strain evidence="1 2">FT80W</strain>
    </source>
</reference>
<dbReference type="EMBL" id="WKJK01000010">
    <property type="protein sequence ID" value="MRW92277.1"/>
    <property type="molecule type" value="Genomic_DNA"/>
</dbReference>
<name>A0A6I2L515_9BURK</name>
<organism evidence="1 2">
    <name type="scientific">Duganella guangzhouensis</name>
    <dbReference type="NCBI Taxonomy" id="2666084"/>
    <lineage>
        <taxon>Bacteria</taxon>
        <taxon>Pseudomonadati</taxon>
        <taxon>Pseudomonadota</taxon>
        <taxon>Betaproteobacteria</taxon>
        <taxon>Burkholderiales</taxon>
        <taxon>Oxalobacteraceae</taxon>
        <taxon>Telluria group</taxon>
        <taxon>Duganella</taxon>
    </lineage>
</organism>
<protein>
    <submittedName>
        <fullName evidence="1">Uncharacterized protein</fullName>
    </submittedName>
</protein>
<comment type="caution">
    <text evidence="1">The sequence shown here is derived from an EMBL/GenBank/DDBJ whole genome shotgun (WGS) entry which is preliminary data.</text>
</comment>
<accession>A0A6I2L515</accession>
<sequence>MASRRELKSIASGLLDSFISRNNDVGGYWGIGKLCLHAQDNATSTVKLDLLSQMVFPESAEFSKLMEGYDLLLQRHLAARNIPNSWVASTIIELEFSPSEEPEKQIPVITWGSLFKLSVAIWDDRGKKYAVSAYSYCAPHDSKKEHRSVGQRF</sequence>
<evidence type="ECO:0000313" key="2">
    <source>
        <dbReference type="Proteomes" id="UP000433309"/>
    </source>
</evidence>
<dbReference type="Proteomes" id="UP000433309">
    <property type="component" value="Unassembled WGS sequence"/>
</dbReference>
<dbReference type="AlphaFoldDB" id="A0A6I2L515"/>